<evidence type="ECO:0000313" key="20">
    <source>
        <dbReference type="EMBL" id="KAF6164440.1"/>
    </source>
</evidence>
<evidence type="ECO:0000256" key="8">
    <source>
        <dbReference type="ARBA" id="ARBA00022990"/>
    </source>
</evidence>
<keyword evidence="9" id="KW-0443">Lipid metabolism</keyword>
<dbReference type="OrthoDB" id="46529at2759"/>
<evidence type="ECO:0000256" key="1">
    <source>
        <dbReference type="ARBA" id="ARBA00004123"/>
    </source>
</evidence>
<keyword evidence="21" id="KW-1185">Reference proteome</keyword>
<evidence type="ECO:0000256" key="10">
    <source>
        <dbReference type="ARBA" id="ARBA00023128"/>
    </source>
</evidence>
<evidence type="ECO:0000256" key="18">
    <source>
        <dbReference type="ARBA" id="ARBA00083956"/>
    </source>
</evidence>
<dbReference type="GO" id="GO:0005829">
    <property type="term" value="C:cytosol"/>
    <property type="evidence" value="ECO:0007669"/>
    <property type="project" value="UniProtKB-SubCell"/>
</dbReference>
<dbReference type="InterPro" id="IPR029069">
    <property type="entry name" value="HotDog_dom_sf"/>
</dbReference>
<dbReference type="Proteomes" id="UP000541444">
    <property type="component" value="Unassembled WGS sequence"/>
</dbReference>
<dbReference type="PANTHER" id="PTHR21660">
    <property type="entry name" value="THIOESTERASE SUPERFAMILY MEMBER-RELATED"/>
    <property type="match status" value="1"/>
</dbReference>
<comment type="similarity">
    <text evidence="5">Belongs to the thioesterase PaaI family.</text>
</comment>
<dbReference type="CDD" id="cd03443">
    <property type="entry name" value="PaaI_thioesterase"/>
    <property type="match status" value="1"/>
</dbReference>
<evidence type="ECO:0000259" key="19">
    <source>
        <dbReference type="Pfam" id="PF03061"/>
    </source>
</evidence>
<sequence>TNEKREREREKATKMEDESAEYSESAIKWLQDVTRAHASSGIEALTLGGLDIVKAQKGLIKCNFVVRENIADKTGNWHPGAMATLIDCVGAAAIMTSVGYIKVSVNFNVSYFSTAKIGEAVEIEAKILGHRNKLSSVIVEIRRKENGDVIAIGKQWMISKFIIEKTKPSKL</sequence>
<evidence type="ECO:0000256" key="12">
    <source>
        <dbReference type="ARBA" id="ARBA00023242"/>
    </source>
</evidence>
<organism evidence="20 21">
    <name type="scientific">Kingdonia uniflora</name>
    <dbReference type="NCBI Taxonomy" id="39325"/>
    <lineage>
        <taxon>Eukaryota</taxon>
        <taxon>Viridiplantae</taxon>
        <taxon>Streptophyta</taxon>
        <taxon>Embryophyta</taxon>
        <taxon>Tracheophyta</taxon>
        <taxon>Spermatophyta</taxon>
        <taxon>Magnoliopsida</taxon>
        <taxon>Ranunculales</taxon>
        <taxon>Circaeasteraceae</taxon>
        <taxon>Kingdonia</taxon>
    </lineage>
</organism>
<dbReference type="GO" id="GO:0006629">
    <property type="term" value="P:lipid metabolic process"/>
    <property type="evidence" value="ECO:0007669"/>
    <property type="project" value="UniProtKB-KW"/>
</dbReference>
<dbReference type="FunFam" id="3.10.129.10:FF:000021">
    <property type="entry name" value="Acyl-coenzyme A thioesterase 13"/>
    <property type="match status" value="1"/>
</dbReference>
<dbReference type="InterPro" id="IPR006683">
    <property type="entry name" value="Thioestr_dom"/>
</dbReference>
<evidence type="ECO:0000256" key="11">
    <source>
        <dbReference type="ARBA" id="ARBA00023212"/>
    </source>
</evidence>
<evidence type="ECO:0000313" key="21">
    <source>
        <dbReference type="Proteomes" id="UP000541444"/>
    </source>
</evidence>
<evidence type="ECO:0000256" key="4">
    <source>
        <dbReference type="ARBA" id="ARBA00004514"/>
    </source>
</evidence>
<evidence type="ECO:0000256" key="14">
    <source>
        <dbReference type="ARBA" id="ARBA00058205"/>
    </source>
</evidence>
<keyword evidence="8" id="KW-0007">Acetylation</keyword>
<reference evidence="20 21" key="1">
    <citation type="journal article" date="2020" name="IScience">
        <title>Genome Sequencing of the Endangered Kingdonia uniflora (Circaeasteraceae, Ranunculales) Reveals Potential Mechanisms of Evolutionary Specialization.</title>
        <authorList>
            <person name="Sun Y."/>
            <person name="Deng T."/>
            <person name="Zhang A."/>
            <person name="Moore M.J."/>
            <person name="Landis J.B."/>
            <person name="Lin N."/>
            <person name="Zhang H."/>
            <person name="Zhang X."/>
            <person name="Huang J."/>
            <person name="Zhang X."/>
            <person name="Sun H."/>
            <person name="Wang H."/>
        </authorList>
    </citation>
    <scope>NUCLEOTIDE SEQUENCE [LARGE SCALE GENOMIC DNA]</scope>
    <source>
        <strain evidence="20">TB1705</strain>
        <tissue evidence="20">Leaf</tissue>
    </source>
</reference>
<comment type="caution">
    <text evidence="20">The sequence shown here is derived from an EMBL/GenBank/DDBJ whole genome shotgun (WGS) entry which is preliminary data.</text>
</comment>
<name>A0A7J7NBP7_9MAGN</name>
<evidence type="ECO:0000256" key="3">
    <source>
        <dbReference type="ARBA" id="ARBA00004186"/>
    </source>
</evidence>
<dbReference type="GO" id="GO:0005739">
    <property type="term" value="C:mitochondrion"/>
    <property type="evidence" value="ECO:0007669"/>
    <property type="project" value="UniProtKB-SubCell"/>
</dbReference>
<keyword evidence="10" id="KW-0496">Mitochondrion</keyword>
<evidence type="ECO:0000256" key="6">
    <source>
        <dbReference type="ARBA" id="ARBA00022490"/>
    </source>
</evidence>
<evidence type="ECO:0000256" key="9">
    <source>
        <dbReference type="ARBA" id="ARBA00023098"/>
    </source>
</evidence>
<comment type="function">
    <text evidence="14">Catalyzes the hydrolysis of acyl-CoAs into free fatty acids and coenzyme A (CoASH), regulating their respective intracellular levels. Has acyl-CoA thioesterase activity towards medium (C12) and long-chain (C18) fatty acyl-CoA substrates. Can also hydrolyze 3-hydroxyphenylacetyl-CoA and 3,4-dihydroxyphenylacetyl-CoA (in vitro). May play a role in controlling adaptive thermogenesis.</text>
</comment>
<protein>
    <recommendedName>
        <fullName evidence="16">Acyl-coenzyme A thioesterase 13</fullName>
    </recommendedName>
    <alternativeName>
        <fullName evidence="17">Hotdog-fold thioesterase superfamily member 2</fullName>
    </alternativeName>
    <alternativeName>
        <fullName evidence="18">Thioesterase superfamily member 2</fullName>
    </alternativeName>
</protein>
<dbReference type="NCBIfam" id="TIGR00369">
    <property type="entry name" value="unchar_dom_1"/>
    <property type="match status" value="1"/>
</dbReference>
<evidence type="ECO:0000256" key="17">
    <source>
        <dbReference type="ARBA" id="ARBA00081533"/>
    </source>
</evidence>
<evidence type="ECO:0000256" key="5">
    <source>
        <dbReference type="ARBA" id="ARBA00008324"/>
    </source>
</evidence>
<comment type="subcellular location">
    <subcellularLocation>
        <location evidence="3">Cytoplasm</location>
        <location evidence="3">Cytoskeleton</location>
        <location evidence="3">Spindle</location>
    </subcellularLocation>
    <subcellularLocation>
        <location evidence="4">Cytoplasm</location>
        <location evidence="4">Cytosol</location>
    </subcellularLocation>
    <subcellularLocation>
        <location evidence="2">Mitochondrion</location>
    </subcellularLocation>
    <subcellularLocation>
        <location evidence="1">Nucleus</location>
    </subcellularLocation>
</comment>
<keyword evidence="7" id="KW-0378">Hydrolase</keyword>
<evidence type="ECO:0000256" key="2">
    <source>
        <dbReference type="ARBA" id="ARBA00004173"/>
    </source>
</evidence>
<dbReference type="AlphaFoldDB" id="A0A7J7NBP7"/>
<dbReference type="GO" id="GO:0005819">
    <property type="term" value="C:spindle"/>
    <property type="evidence" value="ECO:0007669"/>
    <property type="project" value="UniProtKB-SubCell"/>
</dbReference>
<evidence type="ECO:0000256" key="16">
    <source>
        <dbReference type="ARBA" id="ARBA00067273"/>
    </source>
</evidence>
<evidence type="ECO:0000256" key="15">
    <source>
        <dbReference type="ARBA" id="ARBA00064709"/>
    </source>
</evidence>
<dbReference type="InterPro" id="IPR003736">
    <property type="entry name" value="PAAI_dom"/>
</dbReference>
<evidence type="ECO:0000256" key="13">
    <source>
        <dbReference type="ARBA" id="ARBA00052976"/>
    </source>
</evidence>
<keyword evidence="12" id="KW-0539">Nucleus</keyword>
<keyword evidence="11" id="KW-0206">Cytoskeleton</keyword>
<keyword evidence="6" id="KW-0963">Cytoplasm</keyword>
<proteinExistence type="inferred from homology"/>
<dbReference type="Pfam" id="PF03061">
    <property type="entry name" value="4HBT"/>
    <property type="match status" value="1"/>
</dbReference>
<dbReference type="PANTHER" id="PTHR21660:SF1">
    <property type="entry name" value="ACYL-COENZYME A THIOESTERASE 13"/>
    <property type="match status" value="1"/>
</dbReference>
<dbReference type="EMBL" id="JACGCM010000926">
    <property type="protein sequence ID" value="KAF6164440.1"/>
    <property type="molecule type" value="Genomic_DNA"/>
</dbReference>
<comment type="catalytic activity">
    <reaction evidence="13">
        <text>a fatty acyl-CoA + H2O = a fatty acid + CoA + H(+)</text>
        <dbReference type="Rhea" id="RHEA:16781"/>
        <dbReference type="ChEBI" id="CHEBI:15377"/>
        <dbReference type="ChEBI" id="CHEBI:15378"/>
        <dbReference type="ChEBI" id="CHEBI:28868"/>
        <dbReference type="ChEBI" id="CHEBI:57287"/>
        <dbReference type="ChEBI" id="CHEBI:77636"/>
    </reaction>
    <physiologicalReaction direction="left-to-right" evidence="13">
        <dbReference type="Rhea" id="RHEA:16782"/>
    </physiologicalReaction>
</comment>
<dbReference type="SUPFAM" id="SSF54637">
    <property type="entry name" value="Thioesterase/thiol ester dehydrase-isomerase"/>
    <property type="match status" value="1"/>
</dbReference>
<evidence type="ECO:0000256" key="7">
    <source>
        <dbReference type="ARBA" id="ARBA00022801"/>
    </source>
</evidence>
<comment type="subunit">
    <text evidence="15">Homotetramer. Interacts with PCTP.</text>
</comment>
<feature type="non-terminal residue" evidence="20">
    <location>
        <position position="1"/>
    </location>
</feature>
<feature type="domain" description="Thioesterase" evidence="19">
    <location>
        <begin position="75"/>
        <end position="148"/>
    </location>
</feature>
<accession>A0A7J7NBP7</accession>
<dbReference type="Gene3D" id="3.10.129.10">
    <property type="entry name" value="Hotdog Thioesterase"/>
    <property type="match status" value="1"/>
</dbReference>
<dbReference type="GO" id="GO:0005634">
    <property type="term" value="C:nucleus"/>
    <property type="evidence" value="ECO:0007669"/>
    <property type="project" value="UniProtKB-SubCell"/>
</dbReference>
<dbReference type="GO" id="GO:0047617">
    <property type="term" value="F:fatty acyl-CoA hydrolase activity"/>
    <property type="evidence" value="ECO:0007669"/>
    <property type="project" value="InterPro"/>
</dbReference>
<gene>
    <name evidence="20" type="ORF">GIB67_025266</name>
</gene>
<dbReference type="InterPro" id="IPR039298">
    <property type="entry name" value="ACOT13"/>
</dbReference>